<reference evidence="2" key="1">
    <citation type="submission" date="2022-07" db="EMBL/GenBank/DDBJ databases">
        <title>Phylogenomic reconstructions and comparative analyses of Kickxellomycotina fungi.</title>
        <authorList>
            <person name="Reynolds N.K."/>
            <person name="Stajich J.E."/>
            <person name="Barry K."/>
            <person name="Grigoriev I.V."/>
            <person name="Crous P."/>
            <person name="Smith M.E."/>
        </authorList>
    </citation>
    <scope>NUCLEOTIDE SEQUENCE</scope>
    <source>
        <strain evidence="2">NBRC 105413</strain>
    </source>
</reference>
<dbReference type="AlphaFoldDB" id="A0A9W7XDV2"/>
<dbReference type="EMBL" id="JANBOH010000403">
    <property type="protein sequence ID" value="KAJ1642426.1"/>
    <property type="molecule type" value="Genomic_DNA"/>
</dbReference>
<dbReference type="SUPFAM" id="SSF55753">
    <property type="entry name" value="Actin depolymerizing proteins"/>
    <property type="match status" value="1"/>
</dbReference>
<dbReference type="PROSITE" id="PS51263">
    <property type="entry name" value="ADF_H"/>
    <property type="match status" value="1"/>
</dbReference>
<keyword evidence="3" id="KW-1185">Reference proteome</keyword>
<gene>
    <name evidence="2" type="ORF">LPJ64_005729</name>
</gene>
<comment type="caution">
    <text evidence="2">The sequence shown here is derived from an EMBL/GenBank/DDBJ whole genome shotgun (WGS) entry which is preliminary data.</text>
</comment>
<accession>A0A9W7XDV2</accession>
<evidence type="ECO:0000259" key="1">
    <source>
        <dbReference type="PROSITE" id="PS51263"/>
    </source>
</evidence>
<protein>
    <recommendedName>
        <fullName evidence="1">ADF-H domain-containing protein</fullName>
    </recommendedName>
</protein>
<evidence type="ECO:0000313" key="3">
    <source>
        <dbReference type="Proteomes" id="UP001145021"/>
    </source>
</evidence>
<dbReference type="GO" id="GO:0003779">
    <property type="term" value="F:actin binding"/>
    <property type="evidence" value="ECO:0007669"/>
    <property type="project" value="InterPro"/>
</dbReference>
<name>A0A9W7XDV2_9FUNG</name>
<feature type="domain" description="ADF-H" evidence="1">
    <location>
        <begin position="14"/>
        <end position="146"/>
    </location>
</feature>
<proteinExistence type="predicted"/>
<dbReference type="Pfam" id="PF00241">
    <property type="entry name" value="Cofilin_ADF"/>
    <property type="match status" value="1"/>
</dbReference>
<evidence type="ECO:0000313" key="2">
    <source>
        <dbReference type="EMBL" id="KAJ1642426.1"/>
    </source>
</evidence>
<dbReference type="Gene3D" id="3.40.20.10">
    <property type="entry name" value="Severin"/>
    <property type="match status" value="1"/>
</dbReference>
<organism evidence="2 3">
    <name type="scientific">Coemansia asiatica</name>
    <dbReference type="NCBI Taxonomy" id="1052880"/>
    <lineage>
        <taxon>Eukaryota</taxon>
        <taxon>Fungi</taxon>
        <taxon>Fungi incertae sedis</taxon>
        <taxon>Zoopagomycota</taxon>
        <taxon>Kickxellomycotina</taxon>
        <taxon>Kickxellomycetes</taxon>
        <taxon>Kickxellales</taxon>
        <taxon>Kickxellaceae</taxon>
        <taxon>Coemansia</taxon>
    </lineage>
</organism>
<dbReference type="InterPro" id="IPR002108">
    <property type="entry name" value="ADF-H"/>
</dbReference>
<sequence>MLSYPPNTYEQHLPPMPTFGRRSSVSSSLLYNTSSYKYAIFDIDLNCSELYAPTNTNNDDFSSFRSFLPVSKCCFAVYKLTFIMDMRPFSAIIFCTWLPPAASESEKHRYVSRAGDMMKKLSHCDFHFVCSEWKEFQHVNAVSRVRKLIKAE</sequence>
<dbReference type="Proteomes" id="UP001145021">
    <property type="component" value="Unassembled WGS sequence"/>
</dbReference>
<dbReference type="InterPro" id="IPR029006">
    <property type="entry name" value="ADF-H/Gelsolin-like_dom_sf"/>
</dbReference>